<dbReference type="RefSeq" id="WP_138987273.1">
    <property type="nucleotide sequence ID" value="NZ_CP043869.1"/>
</dbReference>
<name>A0A5P1RBJ8_9GAMM</name>
<dbReference type="Gene3D" id="3.40.190.170">
    <property type="entry name" value="Bacterial extracellular solute-binding protein, family 7"/>
    <property type="match status" value="1"/>
</dbReference>
<gene>
    <name evidence="5" type="ORF">F0U83_08005</name>
</gene>
<dbReference type="InterPro" id="IPR018389">
    <property type="entry name" value="DctP_fam"/>
</dbReference>
<keyword evidence="6" id="KW-1185">Reference proteome</keyword>
<sequence length="338" mass="38208">MTIKNSLKTLFTGCTLAASIALTPLSSYAGEDFILAQAMTTDHIFHASSEQFMENLKAQQSRYNVEYHPGGDLGDWTSQFEQAMQGVIPMTMTYGASEFDGRLDLTWLGYVVDSWDSARKAYGPNGPMLDVYNKILAENDLVALGLIPAGFGSITIRKGVGKVPTNFPEDAAGIKMRVVPTPLAIERFKNWGFSAVPMPFAELYTGLQLGTVDGRAFGPAVEIWQMRDVLESYILTRDYFEHAFWLVNKQWWDDLPADERKKMRAAADQTLEWAWNEAEKIDSDYLNKVRDYGIEIVELKPQELEKAKKTLYAHEWPYMEKVVGPEIMEMMRKIAGIN</sequence>
<dbReference type="Proteomes" id="UP000324760">
    <property type="component" value="Chromosome"/>
</dbReference>
<reference evidence="5 6" key="1">
    <citation type="journal article" date="2019" name="Biochem. Eng. J.">
        <title>Metabolic engineering of the marine bacteria Neptunomonas concharum for the production of acetoin and meso-2,3-butanediol from acetate.</title>
        <authorList>
            <person name="Li W."/>
            <person name="Pu N."/>
            <person name="Liu C.-X."/>
            <person name="Yuan Q.-P."/>
            <person name="Li Z.-J."/>
        </authorList>
    </citation>
    <scope>NUCLEOTIDE SEQUENCE [LARGE SCALE GENOMIC DNA]</scope>
    <source>
        <strain evidence="5 6">JCM17730</strain>
    </source>
</reference>
<comment type="similarity">
    <text evidence="1">Belongs to the bacterial solute-binding protein 7 family.</text>
</comment>
<evidence type="ECO:0000256" key="4">
    <source>
        <dbReference type="SAM" id="SignalP"/>
    </source>
</evidence>
<protein>
    <submittedName>
        <fullName evidence="5">C4-dicarboxylate ABC transporter substrate-binding protein</fullName>
    </submittedName>
</protein>
<feature type="chain" id="PRO_5025068318" evidence="4">
    <location>
        <begin position="30"/>
        <end position="338"/>
    </location>
</feature>
<keyword evidence="3 4" id="KW-0732">Signal</keyword>
<dbReference type="GO" id="GO:0055085">
    <property type="term" value="P:transmembrane transport"/>
    <property type="evidence" value="ECO:0007669"/>
    <property type="project" value="InterPro"/>
</dbReference>
<proteinExistence type="inferred from homology"/>
<dbReference type="InterPro" id="IPR038404">
    <property type="entry name" value="TRAP_DctP_sf"/>
</dbReference>
<feature type="signal peptide" evidence="4">
    <location>
        <begin position="1"/>
        <end position="29"/>
    </location>
</feature>
<keyword evidence="2" id="KW-0813">Transport</keyword>
<dbReference type="OrthoDB" id="8690069at2"/>
<evidence type="ECO:0000313" key="6">
    <source>
        <dbReference type="Proteomes" id="UP000324760"/>
    </source>
</evidence>
<dbReference type="PANTHER" id="PTHR33376:SF7">
    <property type="entry name" value="C4-DICARBOXYLATE-BINDING PROTEIN DCTB"/>
    <property type="match status" value="1"/>
</dbReference>
<accession>A0A5P1RBJ8</accession>
<evidence type="ECO:0000256" key="2">
    <source>
        <dbReference type="ARBA" id="ARBA00022448"/>
    </source>
</evidence>
<dbReference type="EMBL" id="CP043869">
    <property type="protein sequence ID" value="QEQ96662.1"/>
    <property type="molecule type" value="Genomic_DNA"/>
</dbReference>
<evidence type="ECO:0000256" key="1">
    <source>
        <dbReference type="ARBA" id="ARBA00009023"/>
    </source>
</evidence>
<dbReference type="KEGG" id="ncu:F0U83_08005"/>
<dbReference type="NCBIfam" id="NF037995">
    <property type="entry name" value="TRAP_S1"/>
    <property type="match status" value="1"/>
</dbReference>
<organism evidence="5 6">
    <name type="scientific">Neptunomonas concharum</name>
    <dbReference type="NCBI Taxonomy" id="1031538"/>
    <lineage>
        <taxon>Bacteria</taxon>
        <taxon>Pseudomonadati</taxon>
        <taxon>Pseudomonadota</taxon>
        <taxon>Gammaproteobacteria</taxon>
        <taxon>Oceanospirillales</taxon>
        <taxon>Oceanospirillaceae</taxon>
        <taxon>Neptunomonas</taxon>
    </lineage>
</organism>
<dbReference type="PANTHER" id="PTHR33376">
    <property type="match status" value="1"/>
</dbReference>
<dbReference type="AlphaFoldDB" id="A0A5P1RBJ8"/>
<evidence type="ECO:0000313" key="5">
    <source>
        <dbReference type="EMBL" id="QEQ96662.1"/>
    </source>
</evidence>
<evidence type="ECO:0000256" key="3">
    <source>
        <dbReference type="ARBA" id="ARBA00022729"/>
    </source>
</evidence>
<dbReference type="Pfam" id="PF03480">
    <property type="entry name" value="DctP"/>
    <property type="match status" value="1"/>
</dbReference>